<dbReference type="EMBL" id="CP022420">
    <property type="protein sequence ID" value="ASM75511.1"/>
    <property type="molecule type" value="Genomic_DNA"/>
</dbReference>
<organism evidence="1 2">
    <name type="scientific">Pseudosulfitobacter pseudonitzschiae</name>
    <dbReference type="NCBI Taxonomy" id="1402135"/>
    <lineage>
        <taxon>Bacteria</taxon>
        <taxon>Pseudomonadati</taxon>
        <taxon>Pseudomonadota</taxon>
        <taxon>Alphaproteobacteria</taxon>
        <taxon>Rhodobacterales</taxon>
        <taxon>Roseobacteraceae</taxon>
        <taxon>Pseudosulfitobacter</taxon>
    </lineage>
</organism>
<dbReference type="RefSeq" id="WP_089423486.1">
    <property type="nucleotide sequence ID" value="NZ_CP022420.1"/>
</dbReference>
<name>A0A221K920_9RHOB</name>
<dbReference type="GO" id="GO:0016787">
    <property type="term" value="F:hydrolase activity"/>
    <property type="evidence" value="ECO:0007669"/>
    <property type="project" value="UniProtKB-KW"/>
</dbReference>
<dbReference type="OrthoDB" id="7500697at2"/>
<dbReference type="Proteomes" id="UP000199754">
    <property type="component" value="Plasmid pSMR1-5"/>
</dbReference>
<evidence type="ECO:0000313" key="2">
    <source>
        <dbReference type="Proteomes" id="UP000199754"/>
    </source>
</evidence>
<gene>
    <name evidence="1" type="ORF">SULPSESMR1_03713</name>
</gene>
<evidence type="ECO:0000313" key="1">
    <source>
        <dbReference type="EMBL" id="ASM75511.1"/>
    </source>
</evidence>
<sequence>MTQHSQYESLVILIPGRLGTLQEMAMRETFTYDFLSMELPPTVCDPEYNRVVFKKGISTLCGTNIARFFTEERADLMTFAACNVCRHIHAASPSNHYRTPIPGECVGDIKQQPNHDDMRDLWCRNANVLDLQFRFNYLEI</sequence>
<keyword evidence="1" id="KW-0614">Plasmid</keyword>
<keyword evidence="2" id="KW-1185">Reference proteome</keyword>
<dbReference type="KEGG" id="spse:SULPSESMR1_03713"/>
<geneLocation type="plasmid" evidence="1 2">
    <name>pSMR1-5</name>
</geneLocation>
<protein>
    <submittedName>
        <fullName evidence="1">Hydrolase</fullName>
    </submittedName>
</protein>
<proteinExistence type="predicted"/>
<reference evidence="1 2" key="1">
    <citation type="submission" date="2017-07" db="EMBL/GenBank/DDBJ databases">
        <title>Genome Sequence of Sulfitobacter pseudonitzschiae Strain SMR1 Isolated from a culture of the Diatom Skeletonema marinoi.</title>
        <authorList>
            <person name="Topel M."/>
            <person name="Pinder M.I.M."/>
            <person name="Johansson O.N."/>
            <person name="Kourtchenko O."/>
            <person name="Godhe A."/>
            <person name="Clarke A.K."/>
        </authorList>
    </citation>
    <scope>NUCLEOTIDE SEQUENCE [LARGE SCALE GENOMIC DNA]</scope>
    <source>
        <strain evidence="1 2">SMR1</strain>
        <plasmid evidence="1 2">pSMR1-5</plasmid>
    </source>
</reference>
<accession>A0A221K920</accession>
<dbReference type="AlphaFoldDB" id="A0A221K920"/>
<keyword evidence="1" id="KW-0378">Hydrolase</keyword>